<feature type="region of interest" description="Disordered" evidence="4">
    <location>
        <begin position="383"/>
        <end position="743"/>
    </location>
</feature>
<feature type="compositionally biased region" description="Polar residues" evidence="4">
    <location>
        <begin position="1281"/>
        <end position="1291"/>
    </location>
</feature>
<feature type="compositionally biased region" description="Polar residues" evidence="4">
    <location>
        <begin position="1349"/>
        <end position="1358"/>
    </location>
</feature>
<keyword evidence="7" id="KW-1185">Reference proteome</keyword>
<feature type="compositionally biased region" description="Polar residues" evidence="4">
    <location>
        <begin position="1517"/>
        <end position="1529"/>
    </location>
</feature>
<dbReference type="InterPro" id="IPR047249">
    <property type="entry name" value="BRCT_p53bp1-like_rpt1"/>
</dbReference>
<feature type="compositionally biased region" description="Polar residues" evidence="4">
    <location>
        <begin position="421"/>
        <end position="435"/>
    </location>
</feature>
<feature type="compositionally biased region" description="Basic and acidic residues" evidence="4">
    <location>
        <begin position="323"/>
        <end position="342"/>
    </location>
</feature>
<feature type="compositionally biased region" description="Polar residues" evidence="4">
    <location>
        <begin position="1151"/>
        <end position="1167"/>
    </location>
</feature>
<feature type="compositionally biased region" description="Low complexity" evidence="4">
    <location>
        <begin position="1891"/>
        <end position="1913"/>
    </location>
</feature>
<feature type="region of interest" description="Disordered" evidence="4">
    <location>
        <begin position="1477"/>
        <end position="1498"/>
    </location>
</feature>
<proteinExistence type="predicted"/>
<dbReference type="EMBL" id="KL648757">
    <property type="protein sequence ID" value="KEY63981.1"/>
    <property type="molecule type" value="Genomic_DNA"/>
</dbReference>
<feature type="compositionally biased region" description="Basic and acidic residues" evidence="4">
    <location>
        <begin position="923"/>
        <end position="935"/>
    </location>
</feature>
<sequence>MATLPVGWEWDYDGSRWFYKYKPTGHVQYHFPTEGDEFPVFIDAASPAPVLSPEERLESQHQRRRHVGPSSAADRPQASDNGGLKPQMSASARPVSDIWVDEHADEEGSGAAGAFQPESFMFLGPGTYTDVSPLVDEEDEEEAAAKRAVVGKVEVEATEAKVVSPLSSAKATPQVANSEPVAVHHTVEVEATLAAAVAAVAPSPPQPESPEVHMLDSREMPHELPAEGPRRRFDPVGTLPEMPTEHTGRAYIERHPPAVEIGDNTVLAPIETAVATGIAELPGQSSPVMKEKKEMEKEKEKGKEKVKQSEGRKTMSPQTQQRAGDETGEKKDKGEKVDDKYEPYSPSRAPAENTQARVETTRTNSEVRTPLQREGSLLMGAGLNILPTQPSSAVSQSQSLPTDDPIPGPLRIAKGKAVENKATSATSDNNESEQGLTYMPSVLKPGRSGHRRSGSQEDLAQEAAVLSEFGTTHQQDEQSGVSKFPSVLRPARGRTTSQPGHPQNPASPQPGSPLVQEQSAEFQAEQRDQIIQDATGPVAVKEQEVTKSTTAVAVASHRPAVARAATETNLAEHSAAIPAQRNVGGGSQPVPPPTKEGSPSKPRGPGDHVPRTNSESLIRQLSRRHSSFSPSDISPVNSRSGSQSSEVPVFTPSPVTQTPTAQSTQSSVQTPQSVRATPPVTGPSEPRMTPLEPDQGSYFAGQADPGPSAQTQSTAPLRRSSQGSRRHSVPAPQPLYPVEEPGSSGIKIIDVTLNRIQEDDEVAAALRQKRGHARSISDVSSIHSSPRLQTSSIQQSPVSQARVPHSAGVPGSAGHLQQQQWPLPPHQHTQHLHLQQQHARQQHGPRLVQLNTTPQSQGPGYGHFPPHGPTPPQGIPAAPGFGPAGPWQPQHSGRNPPISPPVQPGASSGSTPTQAAAMSPVGKGKEKEKEKEKKWTKWFKVSKPEPQSTTPQLAQYNPPAPAMGQAPRSVLQKQPPPSWGGGEYAQPAVWQPGQPVRGHAQLPVHGPAGPFQPVSQGAVPTSLAAPQQDEVELSGARPANKIRRKPPVHPHTSQQSSDQVHVASPHPPVCPGNALGPNLGPTQHVGSPAQIPGDALAQGQPPYRRADQLASAGLNTASRPLAPSQPPPQAQENWPLRGSGRPGHGRGEAAVNTQIDLARRPTQQRWANSPAADYSGGSVPLRQARQDAPQPGDESQAQDSQAVLARVIHEMGMSEESPYAEHERTDLLADDADIAHNGSQRPSEGVSEASRLQHPHGHGKKMQPGLTTSPPPTAVDENQPAPASTWSNVSASDRRWPSQPRIAALGSSSASDANRQPRRPSKHASRPVTRKPSQEPVPAGANASLPKMDTSQQSPTQVNEDRDYGLLPDVMPASLSGADSQHTQDKTLHEDDTGAVNFNHMSQFARPSSQVSEDVGFEETRGDWRIADETPRHSSSHGRAGRHHAAPPETPALPKNPFGVRPNIGVPLAGTQLFGQTQMSSAKKHLSPTSSRPSPNLFHNTVSTCILETSPLKDRVNVSSPTDLQTSSPRRPLEPPSTVLRETPVQLERLETPSLVKPLDDALVAESPTRRPPRSSGSFYPKTYYEPMEKSQERKMLKESSSLQQPESDDDANDTVRLMERRRRAQKKREQARAEMGRVSFTPPRPRSSEGTDARKRRRRFKEETDGQESVARPGRDGFETPRPSSVELASKTQTTSTDTTNAGPLVTATPIQDEGVMGSIEQPRTSLVHTATKEKLGDDEIIPATSPVQSSPTVTPADDESTASEPDLPDLTVVASEPQSNRDDTAEPSSLPRMRRRPRRSYSKRLRNMQSSPFVDSKLPEAPPTKAQSQRASPLPPSSAPSNGLAQETPQPSSSAMPHSEIKERTPSSKEEKTASPDDAVLVTNDAAGDISSDLTSPPSTTSDSVTSTPGTQALSSSQKAESPSANSSRRGMSLRKQALRSAAAPESPQSSAHVRKARRSTRLDSESTDELQWSPSVSALERSTYQPAVKRLAKNSLAHGASGIFEGMVFAISLHSGRSKQQDKARRDLEDKITHAGGVILQAGFQQIFEDSTLLRSTEKCTVAAGEFLKPLKSSPHRGFTALIADGHSRRPKYMQALALGLPCLAQQWITACLSKETILNWEPYLLCAGTSAVLGNATRSRNIATYPAHSARLAHVITHRRKLLEGQTVLVVVNSKKARIDAKEPYIFLAGALGPSLTRVFNAEQAKDALQESEKAGRPFDWLYVDEGTCTAEDVLSSTERGTRKRKRASLTPGRSIRVLNDELVIQSLILGRMVEEDEMTF</sequence>
<dbReference type="Gene3D" id="3.40.50.10190">
    <property type="entry name" value="BRCT domain"/>
    <property type="match status" value="1"/>
</dbReference>
<evidence type="ECO:0000256" key="4">
    <source>
        <dbReference type="SAM" id="MobiDB-lite"/>
    </source>
</evidence>
<feature type="compositionally biased region" description="Polar residues" evidence="4">
    <location>
        <begin position="1845"/>
        <end position="1858"/>
    </location>
</feature>
<evidence type="ECO:0000313" key="7">
    <source>
        <dbReference type="Proteomes" id="UP000028045"/>
    </source>
</evidence>
<reference evidence="6 7" key="1">
    <citation type="journal article" date="2014" name="BMC Genomics">
        <title>Comparative genome sequencing reveals chemotype-specific gene clusters in the toxigenic black mold Stachybotrys.</title>
        <authorList>
            <person name="Semeiks J."/>
            <person name="Borek D."/>
            <person name="Otwinowski Z."/>
            <person name="Grishin N.V."/>
        </authorList>
    </citation>
    <scope>NUCLEOTIDE SEQUENCE [LARGE SCALE GENOMIC DNA]</scope>
    <source>
        <strain evidence="7">CBS 109288 / IBT 7711</strain>
    </source>
</reference>
<feature type="compositionally biased region" description="Basic and acidic residues" evidence="4">
    <location>
        <begin position="1418"/>
        <end position="1432"/>
    </location>
</feature>
<gene>
    <name evidence="6" type="ORF">S7711_08706</name>
</gene>
<evidence type="ECO:0000256" key="1">
    <source>
        <dbReference type="ARBA" id="ARBA00004123"/>
    </source>
</evidence>
<feature type="compositionally biased region" description="Polar residues" evidence="4">
    <location>
        <begin position="708"/>
        <end position="723"/>
    </location>
</feature>
<evidence type="ECO:0000256" key="2">
    <source>
        <dbReference type="ARBA" id="ARBA00022763"/>
    </source>
</evidence>
<dbReference type="InterPro" id="IPR001357">
    <property type="entry name" value="BRCT_dom"/>
</dbReference>
<dbReference type="GO" id="GO:0000077">
    <property type="term" value="P:DNA damage checkpoint signaling"/>
    <property type="evidence" value="ECO:0007669"/>
    <property type="project" value="TreeGrafter"/>
</dbReference>
<dbReference type="CDD" id="cd17745">
    <property type="entry name" value="BRCT_p53bp1_rpt1"/>
    <property type="match status" value="1"/>
</dbReference>
<feature type="region of interest" description="Disordered" evidence="4">
    <location>
        <begin position="1405"/>
        <end position="1464"/>
    </location>
</feature>
<keyword evidence="3" id="KW-0539">Nucleus</keyword>
<dbReference type="SUPFAM" id="SSF52113">
    <property type="entry name" value="BRCT domain"/>
    <property type="match status" value="1"/>
</dbReference>
<dbReference type="Proteomes" id="UP000028045">
    <property type="component" value="Unassembled WGS sequence"/>
</dbReference>
<dbReference type="PANTHER" id="PTHR15321:SF3">
    <property type="entry name" value="TP53-BINDING PROTEIN 1"/>
    <property type="match status" value="1"/>
</dbReference>
<feature type="compositionally biased region" description="Low complexity" evidence="4">
    <location>
        <begin position="776"/>
        <end position="785"/>
    </location>
</feature>
<feature type="compositionally biased region" description="Polar residues" evidence="4">
    <location>
        <begin position="945"/>
        <end position="955"/>
    </location>
</feature>
<feature type="compositionally biased region" description="Polar residues" evidence="4">
    <location>
        <begin position="786"/>
        <end position="799"/>
    </location>
</feature>
<dbReference type="PANTHER" id="PTHR15321">
    <property type="entry name" value="TUMOR SUPPRESSOR P53-BINDING PROTEIN 1"/>
    <property type="match status" value="1"/>
</dbReference>
<feature type="region of interest" description="Disordered" evidence="4">
    <location>
        <begin position="768"/>
        <end position="1388"/>
    </location>
</feature>
<dbReference type="GO" id="GO:0045944">
    <property type="term" value="P:positive regulation of transcription by RNA polymerase II"/>
    <property type="evidence" value="ECO:0007669"/>
    <property type="project" value="TreeGrafter"/>
</dbReference>
<feature type="compositionally biased region" description="Basic residues" evidence="4">
    <location>
        <begin position="1794"/>
        <end position="1808"/>
    </location>
</feature>
<feature type="compositionally biased region" description="Polar residues" evidence="4">
    <location>
        <begin position="469"/>
        <end position="481"/>
    </location>
</feature>
<dbReference type="InterPro" id="IPR036420">
    <property type="entry name" value="BRCT_dom_sf"/>
</dbReference>
<dbReference type="Pfam" id="PF00533">
    <property type="entry name" value="BRCT"/>
    <property type="match status" value="1"/>
</dbReference>
<dbReference type="HOGENOM" id="CLU_230460_0_0_1"/>
<evidence type="ECO:0000313" key="6">
    <source>
        <dbReference type="EMBL" id="KEY63981.1"/>
    </source>
</evidence>
<feature type="domain" description="BRCT" evidence="5">
    <location>
        <begin position="2002"/>
        <end position="2129"/>
    </location>
</feature>
<feature type="compositionally biased region" description="Low complexity" evidence="4">
    <location>
        <begin position="1943"/>
        <end position="1954"/>
    </location>
</feature>
<accession>A0A084AFA2</accession>
<feature type="compositionally biased region" description="Polar residues" evidence="4">
    <location>
        <begin position="352"/>
        <end position="367"/>
    </location>
</feature>
<feature type="region of interest" description="Disordered" evidence="4">
    <location>
        <begin position="278"/>
        <end position="371"/>
    </location>
</feature>
<feature type="compositionally biased region" description="Polar residues" evidence="4">
    <location>
        <begin position="905"/>
        <end position="916"/>
    </location>
</feature>
<evidence type="ECO:0000259" key="5">
    <source>
        <dbReference type="PROSITE" id="PS50172"/>
    </source>
</evidence>
<feature type="compositionally biased region" description="Basic and acidic residues" evidence="4">
    <location>
        <begin position="1587"/>
        <end position="1598"/>
    </location>
</feature>
<feature type="compositionally biased region" description="Basic and acidic residues" evidence="4">
    <location>
        <begin position="289"/>
        <end position="313"/>
    </location>
</feature>
<feature type="compositionally biased region" description="Low complexity" evidence="4">
    <location>
        <begin position="875"/>
        <end position="890"/>
    </location>
</feature>
<feature type="compositionally biased region" description="Polar residues" evidence="4">
    <location>
        <begin position="386"/>
        <end position="401"/>
    </location>
</feature>
<name>A0A084AFA2_STACB</name>
<feature type="compositionally biased region" description="Basic residues" evidence="4">
    <location>
        <begin position="1434"/>
        <end position="1445"/>
    </location>
</feature>
<dbReference type="GO" id="GO:0042393">
    <property type="term" value="F:histone binding"/>
    <property type="evidence" value="ECO:0007669"/>
    <property type="project" value="TreeGrafter"/>
</dbReference>
<organism evidence="6 7">
    <name type="scientific">Stachybotrys chartarum (strain CBS 109288 / IBT 7711)</name>
    <name type="common">Toxic black mold</name>
    <name type="synonym">Stilbospora chartarum</name>
    <dbReference type="NCBI Taxonomy" id="1280523"/>
    <lineage>
        <taxon>Eukaryota</taxon>
        <taxon>Fungi</taxon>
        <taxon>Dikarya</taxon>
        <taxon>Ascomycota</taxon>
        <taxon>Pezizomycotina</taxon>
        <taxon>Sordariomycetes</taxon>
        <taxon>Hypocreomycetidae</taxon>
        <taxon>Hypocreales</taxon>
        <taxon>Stachybotryaceae</taxon>
        <taxon>Stachybotrys</taxon>
    </lineage>
</organism>
<feature type="compositionally biased region" description="Polar residues" evidence="4">
    <location>
        <begin position="627"/>
        <end position="646"/>
    </location>
</feature>
<dbReference type="InterPro" id="IPR047252">
    <property type="entry name" value="TP53BP1-like"/>
</dbReference>
<feature type="compositionally biased region" description="Basic and acidic residues" evidence="4">
    <location>
        <begin position="1861"/>
        <end position="1877"/>
    </location>
</feature>
<feature type="compositionally biased region" description="Low complexity" evidence="4">
    <location>
        <begin position="652"/>
        <end position="674"/>
    </location>
</feature>
<feature type="region of interest" description="Disordered" evidence="4">
    <location>
        <begin position="53"/>
        <end position="93"/>
    </location>
</feature>
<feature type="compositionally biased region" description="Polar residues" evidence="4">
    <location>
        <begin position="1914"/>
        <end position="1932"/>
    </location>
</feature>
<feature type="compositionally biased region" description="Basic residues" evidence="4">
    <location>
        <begin position="1316"/>
        <end position="1329"/>
    </location>
</feature>
<keyword evidence="2" id="KW-0227">DNA damage</keyword>
<feature type="region of interest" description="Disordered" evidence="4">
    <location>
        <begin position="1513"/>
        <end position="1544"/>
    </location>
</feature>
<dbReference type="OrthoDB" id="129353at2759"/>
<feature type="compositionally biased region" description="Low complexity" evidence="4">
    <location>
        <begin position="832"/>
        <end position="845"/>
    </location>
</feature>
<protein>
    <recommendedName>
        <fullName evidence="5">BRCT domain-containing protein</fullName>
    </recommendedName>
</protein>
<dbReference type="PROSITE" id="PS50172">
    <property type="entry name" value="BRCT"/>
    <property type="match status" value="1"/>
</dbReference>
<dbReference type="GO" id="GO:0005634">
    <property type="term" value="C:nucleus"/>
    <property type="evidence" value="ECO:0007669"/>
    <property type="project" value="UniProtKB-SubCell"/>
</dbReference>
<comment type="subcellular location">
    <subcellularLocation>
        <location evidence="1">Nucleus</location>
    </subcellularLocation>
</comment>
<feature type="compositionally biased region" description="Polar residues" evidence="4">
    <location>
        <begin position="494"/>
        <end position="504"/>
    </location>
</feature>
<evidence type="ECO:0000256" key="3">
    <source>
        <dbReference type="ARBA" id="ARBA00023242"/>
    </source>
</evidence>
<feature type="region of interest" description="Disordered" evidence="4">
    <location>
        <begin position="1559"/>
        <end position="1977"/>
    </location>
</feature>